<dbReference type="EMBL" id="JBEXAC010000002">
    <property type="protein sequence ID" value="MET7000794.1"/>
    <property type="molecule type" value="Genomic_DNA"/>
</dbReference>
<feature type="transmembrane region" description="Helical" evidence="3">
    <location>
        <begin position="89"/>
        <end position="110"/>
    </location>
</feature>
<sequence length="503" mass="56457">MVPAILIYLLKANIALALFYIAYRLVLRRLTFYTLNRFFLLGGIIFSSLFPLIDITTFVEKHEQLSGTVETYVPDFEALKAQVGTTFTIWHLLIYIFWTGVLMMAFRLGMQLLSLLKIHRKTETRVIADQTVKVMSKPVNPFSFFRFIYINPSLHSPEDLRAILRHEQVHVRQWHTADVLLAELNNIFYWFNPGAWLMKLAIRENLEFITDRYMLQQGVDKKMYQYSLIKVSGIPYATAIANNFNFSHLKNRIMMMNKKHSSRYHLLRYVVSGMIVGGIVLSLNYSKAGVAFGNIPAVGADTIPGVIMPPSPPPPPPPAPAPAPPPPAPPAPKAPSAMGIGMKLKKGTPRPMIIIDGKEQPYEMMEKMNPDEIQSVSVFKDTDEMRKQYKDAKNGVVIIVTKKAAAQIEAQKTKPTITLRRNNVLGQDNSLDSVLFIIDGVKASKTEIDRMDHSTIESMNVLKGESATSLYGSGGKHGVILVTTKVNKNKDTTHTMTPVDVVP</sequence>
<feature type="region of interest" description="Disordered" evidence="2">
    <location>
        <begin position="308"/>
        <end position="339"/>
    </location>
</feature>
<protein>
    <submittedName>
        <fullName evidence="6">M56 family metallopeptidase</fullName>
    </submittedName>
</protein>
<gene>
    <name evidence="6" type="ORF">ABR189_25655</name>
</gene>
<organism evidence="6 7">
    <name type="scientific">Chitinophaga defluvii</name>
    <dbReference type="NCBI Taxonomy" id="3163343"/>
    <lineage>
        <taxon>Bacteria</taxon>
        <taxon>Pseudomonadati</taxon>
        <taxon>Bacteroidota</taxon>
        <taxon>Chitinophagia</taxon>
        <taxon>Chitinophagales</taxon>
        <taxon>Chitinophagaceae</taxon>
        <taxon>Chitinophaga</taxon>
    </lineage>
</organism>
<dbReference type="Pfam" id="PF05569">
    <property type="entry name" value="Peptidase_M56"/>
    <property type="match status" value="1"/>
</dbReference>
<dbReference type="PANTHER" id="PTHR34978:SF3">
    <property type="entry name" value="SLR0241 PROTEIN"/>
    <property type="match status" value="1"/>
</dbReference>
<name>A0ABV2TCN3_9BACT</name>
<dbReference type="InterPro" id="IPR012910">
    <property type="entry name" value="Plug_dom"/>
</dbReference>
<evidence type="ECO:0000256" key="1">
    <source>
        <dbReference type="PROSITE-ProRule" id="PRU01360"/>
    </source>
</evidence>
<dbReference type="InterPro" id="IPR052173">
    <property type="entry name" value="Beta-lactam_resp_regulator"/>
</dbReference>
<dbReference type="PANTHER" id="PTHR34978">
    <property type="entry name" value="POSSIBLE SENSOR-TRANSDUCER PROTEIN BLAR"/>
    <property type="match status" value="1"/>
</dbReference>
<feature type="domain" description="Peptidase M56" evidence="4">
    <location>
        <begin position="148"/>
        <end position="256"/>
    </location>
</feature>
<dbReference type="InterPro" id="IPR037066">
    <property type="entry name" value="Plug_dom_sf"/>
</dbReference>
<dbReference type="SUPFAM" id="SSF56935">
    <property type="entry name" value="Porins"/>
    <property type="match status" value="1"/>
</dbReference>
<comment type="subcellular location">
    <subcellularLocation>
        <location evidence="1">Cell outer membrane</location>
        <topology evidence="1">Multi-pass membrane protein</topology>
    </subcellularLocation>
</comment>
<dbReference type="Gene3D" id="2.170.130.10">
    <property type="entry name" value="TonB-dependent receptor, plug domain"/>
    <property type="match status" value="1"/>
</dbReference>
<dbReference type="CDD" id="cd07341">
    <property type="entry name" value="M56_BlaR1_MecR1_like"/>
    <property type="match status" value="1"/>
</dbReference>
<comment type="caution">
    <text evidence="6">The sequence shown here is derived from an EMBL/GenBank/DDBJ whole genome shotgun (WGS) entry which is preliminary data.</text>
</comment>
<evidence type="ECO:0000313" key="6">
    <source>
        <dbReference type="EMBL" id="MET7000794.1"/>
    </source>
</evidence>
<feature type="transmembrane region" description="Helical" evidence="3">
    <location>
        <begin position="266"/>
        <end position="285"/>
    </location>
</feature>
<evidence type="ECO:0000256" key="2">
    <source>
        <dbReference type="SAM" id="MobiDB-lite"/>
    </source>
</evidence>
<accession>A0ABV2TCN3</accession>
<evidence type="ECO:0000256" key="3">
    <source>
        <dbReference type="SAM" id="Phobius"/>
    </source>
</evidence>
<evidence type="ECO:0000259" key="4">
    <source>
        <dbReference type="Pfam" id="PF05569"/>
    </source>
</evidence>
<feature type="compositionally biased region" description="Pro residues" evidence="2">
    <location>
        <begin position="308"/>
        <end position="333"/>
    </location>
</feature>
<keyword evidence="1" id="KW-1134">Transmembrane beta strand</keyword>
<feature type="domain" description="TonB-dependent receptor plug" evidence="5">
    <location>
        <begin position="425"/>
        <end position="479"/>
    </location>
</feature>
<dbReference type="Pfam" id="PF07715">
    <property type="entry name" value="Plug"/>
    <property type="match status" value="1"/>
</dbReference>
<comment type="similarity">
    <text evidence="1">Belongs to the TonB-dependent receptor family.</text>
</comment>
<dbReference type="Proteomes" id="UP001549749">
    <property type="component" value="Unassembled WGS sequence"/>
</dbReference>
<proteinExistence type="inferred from homology"/>
<dbReference type="InterPro" id="IPR023997">
    <property type="entry name" value="TonB-dep_OMP_SusC/RagA_CS"/>
</dbReference>
<keyword evidence="7" id="KW-1185">Reference proteome</keyword>
<keyword evidence="1 3" id="KW-0472">Membrane</keyword>
<dbReference type="InterPro" id="IPR008756">
    <property type="entry name" value="Peptidase_M56"/>
</dbReference>
<evidence type="ECO:0000313" key="7">
    <source>
        <dbReference type="Proteomes" id="UP001549749"/>
    </source>
</evidence>
<keyword evidence="1" id="KW-0813">Transport</keyword>
<keyword evidence="3" id="KW-1133">Transmembrane helix</keyword>
<dbReference type="NCBIfam" id="TIGR04057">
    <property type="entry name" value="SusC_RagA_signa"/>
    <property type="match status" value="1"/>
</dbReference>
<keyword evidence="1 3" id="KW-0812">Transmembrane</keyword>
<keyword evidence="1" id="KW-0998">Cell outer membrane</keyword>
<dbReference type="RefSeq" id="WP_354663347.1">
    <property type="nucleotide sequence ID" value="NZ_JBEXAC010000002.1"/>
</dbReference>
<feature type="transmembrane region" description="Helical" evidence="3">
    <location>
        <begin position="38"/>
        <end position="59"/>
    </location>
</feature>
<reference evidence="6 7" key="1">
    <citation type="submission" date="2024-06" db="EMBL/GenBank/DDBJ databases">
        <title>Chitinophaga defluvii sp. nov., isolated from municipal sewage.</title>
        <authorList>
            <person name="Zhang L."/>
        </authorList>
    </citation>
    <scope>NUCLEOTIDE SEQUENCE [LARGE SCALE GENOMIC DNA]</scope>
    <source>
        <strain evidence="6 7">H8</strain>
    </source>
</reference>
<dbReference type="InterPro" id="IPR039426">
    <property type="entry name" value="TonB-dep_rcpt-like"/>
</dbReference>
<evidence type="ECO:0000259" key="5">
    <source>
        <dbReference type="Pfam" id="PF07715"/>
    </source>
</evidence>
<dbReference type="PROSITE" id="PS52016">
    <property type="entry name" value="TONB_DEPENDENT_REC_3"/>
    <property type="match status" value="1"/>
</dbReference>
<feature type="transmembrane region" description="Helical" evidence="3">
    <location>
        <begin position="6"/>
        <end position="26"/>
    </location>
</feature>